<evidence type="ECO:0000256" key="1">
    <source>
        <dbReference type="ARBA" id="ARBA00000213"/>
    </source>
</evidence>
<reference evidence="12" key="1">
    <citation type="submission" date="2020-04" db="EMBL/GenBank/DDBJ databases">
        <title>Deep metagenomics examines the oral microbiome during advanced dental caries in children, revealing novel taxa and co-occurrences with host molecules.</title>
        <authorList>
            <person name="Baker J.L."/>
            <person name="Morton J.T."/>
            <person name="Dinis M."/>
            <person name="Alvarez R."/>
            <person name="Tran N.C."/>
            <person name="Knight R."/>
            <person name="Edlund A."/>
        </authorList>
    </citation>
    <scope>NUCLEOTIDE SEQUENCE</scope>
    <source>
        <strain evidence="12">JCVI_23_bin.11</strain>
    </source>
</reference>
<dbReference type="SMART" id="SM00436">
    <property type="entry name" value="TOP1Bc"/>
    <property type="match status" value="1"/>
</dbReference>
<accession>A0A930DZA1</accession>
<evidence type="ECO:0000256" key="3">
    <source>
        <dbReference type="ARBA" id="ARBA00012891"/>
    </source>
</evidence>
<sequence>MAKQLPTGRGLFIAEKSSTMEDFKKVYDSIKSSLPYSLDFAKFHGHVVELAQPQFYNPSWGANDIDNLPMIPEKWVYVPAKDIDMKTKKEVGPIDKLYLRVKSMIESGGYDFLVCGTDPEREGNLIFDAFISTLEPRFQATKKYRFWNNGTTSTEIEKAFRNLLSYSDVISGTMTVQNLSDAALLRAKMDWLIGLNSTKVMSAKSGFWHSTGRVRNPIEKIIVDRELAIQNFVPEQFFTIKSTFDQNGKTYQGVLTDPETGKAMRFSKKDEAEEVIKSLNGATAAITSLSKTINRERPKANTENGSLGFFSIDSLQGAAARVFGISKPDSLAAGQSLYEKKITTYARTDSAFITTDDASGIEHLFPVVRKVPELAQVLTPQSHQLQQFLKNKKYVNNSEVRGHSAILPLPGDNFDYNSLTDTEKKILYLVARSVVLPFLPDRVVEKTKIETTVGDKIFKTAGSVLLDEGWAAIVPEFSSRDVELPELNKGAVIKLSDEIKEGWTTPPERYDVDSLGSVLVNVHRLLLSDEEKLAMQKAEGLGRPSTRTTIIQSLIDLDRITCSGKKQVYGATPFGIETVQNLKNSEITSPHLTAKWEIRLQEVEDGLVNADQVYNEIVQYTELIVKSLSKLNVSFSEIPSYARKDAIAQFKDGSKVYKSASGAYYDEEFQSWMTEKNEAEKEGYPVPPFRGFYLQSMLDNDKMKFKTKLSDKEVKTMVEGGQVEKEIIWKEFNNQTSKKLLELGADKRMNFVKTQSSQTVEEFNVGNTLIVQVDGEKDKKKYRFYLIGGRDSEIQVYGYVANRLISQEEFGSLLQGHELQVDDLINKKGEKFPGTLFFNKSSNRIEIKFAEIEKDVLFSEPGLVIEKRKSKSGDYYFLVNGVYVPLERSGHKFSLDELIILGKTNELAVSDLWSEKKQKNYAAVLYFNNGRLEHRFE</sequence>
<dbReference type="EMBL" id="JABZRE010000001">
    <property type="protein sequence ID" value="MBF1306223.1"/>
    <property type="molecule type" value="Genomic_DNA"/>
</dbReference>
<evidence type="ECO:0000256" key="6">
    <source>
        <dbReference type="ARBA" id="ARBA00023235"/>
    </source>
</evidence>
<dbReference type="SMART" id="SM00437">
    <property type="entry name" value="TOP1Ac"/>
    <property type="match status" value="1"/>
</dbReference>
<evidence type="ECO:0000313" key="12">
    <source>
        <dbReference type="EMBL" id="MBF1306223.1"/>
    </source>
</evidence>
<dbReference type="InterPro" id="IPR003602">
    <property type="entry name" value="Topo_IA_DNA-bd_dom"/>
</dbReference>
<keyword evidence="6" id="KW-0413">Isomerase</keyword>
<dbReference type="PROSITE" id="PS52039">
    <property type="entry name" value="TOPO_IA_2"/>
    <property type="match status" value="1"/>
</dbReference>
<dbReference type="GO" id="GO:0006281">
    <property type="term" value="P:DNA repair"/>
    <property type="evidence" value="ECO:0007669"/>
    <property type="project" value="TreeGrafter"/>
</dbReference>
<dbReference type="PROSITE" id="PS00396">
    <property type="entry name" value="TOPO_IA_1"/>
    <property type="match status" value="1"/>
</dbReference>
<organism evidence="12 13">
    <name type="scientific">Parvimonas micra</name>
    <dbReference type="NCBI Taxonomy" id="33033"/>
    <lineage>
        <taxon>Bacteria</taxon>
        <taxon>Bacillati</taxon>
        <taxon>Bacillota</taxon>
        <taxon>Tissierellia</taxon>
        <taxon>Tissierellales</taxon>
        <taxon>Peptoniphilaceae</taxon>
        <taxon>Parvimonas</taxon>
    </lineage>
</organism>
<dbReference type="InterPro" id="IPR013497">
    <property type="entry name" value="Topo_IA_cen"/>
</dbReference>
<dbReference type="InterPro" id="IPR013824">
    <property type="entry name" value="Topo_IA_cen_sub1"/>
</dbReference>
<dbReference type="GO" id="GO:0043597">
    <property type="term" value="C:cytoplasmic replication fork"/>
    <property type="evidence" value="ECO:0007669"/>
    <property type="project" value="TreeGrafter"/>
</dbReference>
<evidence type="ECO:0000256" key="10">
    <source>
        <dbReference type="ARBA" id="ARBA00032877"/>
    </source>
</evidence>
<dbReference type="GO" id="GO:0003917">
    <property type="term" value="F:DNA topoisomerase type I (single strand cut, ATP-independent) activity"/>
    <property type="evidence" value="ECO:0007669"/>
    <property type="project" value="UniProtKB-EC"/>
</dbReference>
<dbReference type="PANTHER" id="PTHR11390">
    <property type="entry name" value="PROKARYOTIC DNA TOPOISOMERASE"/>
    <property type="match status" value="1"/>
</dbReference>
<dbReference type="EC" id="5.6.2.1" evidence="3"/>
<dbReference type="InterPro" id="IPR000380">
    <property type="entry name" value="Topo_IA"/>
</dbReference>
<evidence type="ECO:0000259" key="11">
    <source>
        <dbReference type="PROSITE" id="PS52039"/>
    </source>
</evidence>
<dbReference type="Proteomes" id="UP000758611">
    <property type="component" value="Unassembled WGS sequence"/>
</dbReference>
<evidence type="ECO:0000256" key="2">
    <source>
        <dbReference type="ARBA" id="ARBA00009446"/>
    </source>
</evidence>
<dbReference type="SUPFAM" id="SSF56712">
    <property type="entry name" value="Prokaryotic type I DNA topoisomerase"/>
    <property type="match status" value="1"/>
</dbReference>
<evidence type="ECO:0000256" key="5">
    <source>
        <dbReference type="ARBA" id="ARBA00023125"/>
    </source>
</evidence>
<dbReference type="InterPro" id="IPR023405">
    <property type="entry name" value="Topo_IA_core_domain"/>
</dbReference>
<evidence type="ECO:0000256" key="8">
    <source>
        <dbReference type="ARBA" id="ARBA00031985"/>
    </source>
</evidence>
<dbReference type="GO" id="GO:0003677">
    <property type="term" value="F:DNA binding"/>
    <property type="evidence" value="ECO:0007669"/>
    <property type="project" value="UniProtKB-KW"/>
</dbReference>
<dbReference type="InterPro" id="IPR013826">
    <property type="entry name" value="Topo_IA_cen_sub3"/>
</dbReference>
<protein>
    <recommendedName>
        <fullName evidence="3">DNA topoisomerase</fullName>
        <ecNumber evidence="3">5.6.2.1</ecNumber>
    </recommendedName>
    <alternativeName>
        <fullName evidence="10">Omega-protein</fullName>
    </alternativeName>
    <alternativeName>
        <fullName evidence="9">Relaxing enzyme</fullName>
    </alternativeName>
    <alternativeName>
        <fullName evidence="7">Swivelase</fullName>
    </alternativeName>
    <alternativeName>
        <fullName evidence="8">Untwisting enzyme</fullName>
    </alternativeName>
</protein>
<gene>
    <name evidence="12" type="ORF">HXM94_00275</name>
</gene>
<dbReference type="AlphaFoldDB" id="A0A930DZA1"/>
<dbReference type="Gene3D" id="1.10.460.10">
    <property type="entry name" value="Topoisomerase I, domain 2"/>
    <property type="match status" value="1"/>
</dbReference>
<proteinExistence type="inferred from homology"/>
<dbReference type="InterPro" id="IPR013825">
    <property type="entry name" value="Topo_IA_cen_sub2"/>
</dbReference>
<name>A0A930DZA1_9FIRM</name>
<dbReference type="GO" id="GO:0006265">
    <property type="term" value="P:DNA topological change"/>
    <property type="evidence" value="ECO:0007669"/>
    <property type="project" value="InterPro"/>
</dbReference>
<evidence type="ECO:0000256" key="7">
    <source>
        <dbReference type="ARBA" id="ARBA00030003"/>
    </source>
</evidence>
<dbReference type="PRINTS" id="PR00417">
    <property type="entry name" value="PRTPISMRASEI"/>
</dbReference>
<dbReference type="Gene3D" id="1.10.290.10">
    <property type="entry name" value="Topoisomerase I, domain 4"/>
    <property type="match status" value="1"/>
</dbReference>
<dbReference type="GO" id="GO:0006310">
    <property type="term" value="P:DNA recombination"/>
    <property type="evidence" value="ECO:0007669"/>
    <property type="project" value="TreeGrafter"/>
</dbReference>
<evidence type="ECO:0000313" key="13">
    <source>
        <dbReference type="Proteomes" id="UP000758611"/>
    </source>
</evidence>
<feature type="domain" description="Topo IA-type catalytic" evidence="11">
    <location>
        <begin position="176"/>
        <end position="625"/>
    </location>
</feature>
<dbReference type="InterPro" id="IPR003601">
    <property type="entry name" value="Topo_IA_2"/>
</dbReference>
<evidence type="ECO:0000256" key="4">
    <source>
        <dbReference type="ARBA" id="ARBA00023029"/>
    </source>
</evidence>
<comment type="catalytic activity">
    <reaction evidence="1">
        <text>ATP-independent breakage of single-stranded DNA, followed by passage and rejoining.</text>
        <dbReference type="EC" id="5.6.2.1"/>
    </reaction>
</comment>
<dbReference type="Gene3D" id="2.70.20.10">
    <property type="entry name" value="Topoisomerase I, domain 3"/>
    <property type="match status" value="1"/>
</dbReference>
<dbReference type="Gene3D" id="3.40.50.140">
    <property type="match status" value="1"/>
</dbReference>
<dbReference type="InterPro" id="IPR023406">
    <property type="entry name" value="Topo_IA_AS"/>
</dbReference>
<keyword evidence="4" id="KW-0799">Topoisomerase</keyword>
<keyword evidence="5" id="KW-0238">DNA-binding</keyword>
<dbReference type="PANTHER" id="PTHR11390:SF21">
    <property type="entry name" value="DNA TOPOISOMERASE 3-ALPHA"/>
    <property type="match status" value="1"/>
</dbReference>
<comment type="caution">
    <text evidence="12">The sequence shown here is derived from an EMBL/GenBank/DDBJ whole genome shotgun (WGS) entry which is preliminary data.</text>
</comment>
<dbReference type="Pfam" id="PF01131">
    <property type="entry name" value="Topoisom_bac"/>
    <property type="match status" value="1"/>
</dbReference>
<dbReference type="RefSeq" id="WP_278476643.1">
    <property type="nucleotide sequence ID" value="NZ_JABZRE010000001.1"/>
</dbReference>
<evidence type="ECO:0000256" key="9">
    <source>
        <dbReference type="ARBA" id="ARBA00032235"/>
    </source>
</evidence>
<comment type="similarity">
    <text evidence="2">Belongs to the type IA topoisomerase family.</text>
</comment>